<organism evidence="2 3">
    <name type="scientific">Basidiobolus ranarum</name>
    <dbReference type="NCBI Taxonomy" id="34480"/>
    <lineage>
        <taxon>Eukaryota</taxon>
        <taxon>Fungi</taxon>
        <taxon>Fungi incertae sedis</taxon>
        <taxon>Zoopagomycota</taxon>
        <taxon>Entomophthoromycotina</taxon>
        <taxon>Basidiobolomycetes</taxon>
        <taxon>Basidiobolales</taxon>
        <taxon>Basidiobolaceae</taxon>
        <taxon>Basidiobolus</taxon>
    </lineage>
</organism>
<keyword evidence="1" id="KW-1133">Transmembrane helix</keyword>
<protein>
    <submittedName>
        <fullName evidence="2">Uncharacterized protein</fullName>
    </submittedName>
</protein>
<proteinExistence type="predicted"/>
<keyword evidence="1" id="KW-0472">Membrane</keyword>
<reference evidence="2 3" key="1">
    <citation type="submission" date="2023-04" db="EMBL/GenBank/DDBJ databases">
        <title>Genome of Basidiobolus ranarum AG-B5.</title>
        <authorList>
            <person name="Stajich J.E."/>
            <person name="Carter-House D."/>
            <person name="Gryganskyi A."/>
        </authorList>
    </citation>
    <scope>NUCLEOTIDE SEQUENCE [LARGE SCALE GENOMIC DNA]</scope>
    <source>
        <strain evidence="2 3">AG-B5</strain>
    </source>
</reference>
<evidence type="ECO:0000256" key="1">
    <source>
        <dbReference type="SAM" id="Phobius"/>
    </source>
</evidence>
<keyword evidence="3" id="KW-1185">Reference proteome</keyword>
<dbReference type="EMBL" id="JASJQH010000801">
    <property type="protein sequence ID" value="KAK9762870.1"/>
    <property type="molecule type" value="Genomic_DNA"/>
</dbReference>
<keyword evidence="1" id="KW-0812">Transmembrane</keyword>
<evidence type="ECO:0000313" key="2">
    <source>
        <dbReference type="EMBL" id="KAK9762870.1"/>
    </source>
</evidence>
<sequence length="299" mass="34208">MQIIPTEPTVSGLILEYAQIIWFPIIPIRNLITQFVEIKFARNQDSQVESALRSTFDGTGYWINAIPRARKPPCIDKDLIVGYGSGLKNSILRPFHKHTIQLPIECEAITKISKEDIPLLLQHKFTVTQSRVTRDTTIVTKVCYTILILHWLCAISSYAYALWTTGWFPFNSHYFEIISIVAPLLYTFEKSVAPVFVSLESDELFLKKDFVLVAERNTIPDHFTKEKVSNTKESVAREIHIRYSIERVVGSLTCLLLFVILGQMQRWGNGSDSEMTENPPMAPVDINGTIWTIIYYVHP</sequence>
<gene>
    <name evidence="2" type="ORF">K7432_010964</name>
</gene>
<name>A0ABR2WMW5_9FUNG</name>
<feature type="transmembrane region" description="Helical" evidence="1">
    <location>
        <begin position="142"/>
        <end position="161"/>
    </location>
</feature>
<evidence type="ECO:0000313" key="3">
    <source>
        <dbReference type="Proteomes" id="UP001479436"/>
    </source>
</evidence>
<accession>A0ABR2WMW5</accession>
<dbReference type="Proteomes" id="UP001479436">
    <property type="component" value="Unassembled WGS sequence"/>
</dbReference>
<feature type="non-terminal residue" evidence="2">
    <location>
        <position position="299"/>
    </location>
</feature>
<comment type="caution">
    <text evidence="2">The sequence shown here is derived from an EMBL/GenBank/DDBJ whole genome shotgun (WGS) entry which is preliminary data.</text>
</comment>